<evidence type="ECO:0000313" key="3">
    <source>
        <dbReference type="EMBL" id="GJT67689.1"/>
    </source>
</evidence>
<dbReference type="PANTHER" id="PTHR11439:SF495">
    <property type="entry name" value="REVERSE TRANSCRIPTASE, RNA-DEPENDENT DNA POLYMERASE-RELATED"/>
    <property type="match status" value="1"/>
</dbReference>
<organism evidence="3 4">
    <name type="scientific">Tanacetum coccineum</name>
    <dbReference type="NCBI Taxonomy" id="301880"/>
    <lineage>
        <taxon>Eukaryota</taxon>
        <taxon>Viridiplantae</taxon>
        <taxon>Streptophyta</taxon>
        <taxon>Embryophyta</taxon>
        <taxon>Tracheophyta</taxon>
        <taxon>Spermatophyta</taxon>
        <taxon>Magnoliopsida</taxon>
        <taxon>eudicotyledons</taxon>
        <taxon>Gunneridae</taxon>
        <taxon>Pentapetalae</taxon>
        <taxon>asterids</taxon>
        <taxon>campanulids</taxon>
        <taxon>Asterales</taxon>
        <taxon>Asteraceae</taxon>
        <taxon>Asteroideae</taxon>
        <taxon>Anthemideae</taxon>
        <taxon>Anthemidinae</taxon>
        <taxon>Tanacetum</taxon>
    </lineage>
</organism>
<proteinExistence type="predicted"/>
<gene>
    <name evidence="3" type="ORF">Tco_1019169</name>
</gene>
<keyword evidence="4" id="KW-1185">Reference proteome</keyword>
<accession>A0ABQ5FWN1</accession>
<sequence>MFDEYFNPPPSSVSLVQATTAPRPVDPASSPLSTTINQDAPSTSNPSTQEQEQSPIISQGVEESPKTPHFHDDPLHESLHEDSTSLGSSSNEEIHEFERLEVWELVPCPDRVMLIKLKWIFKVKKDEFGGVLKNKARLVAKRYRQEEGIDFEESFAPVARIEAIRIFIANDANNNMTIYHMDVKIKFLNGELREEVYVTKLEGFVDQDNQTHVYKLKKALYGLKQAQCTWYDMLSSFLLTQQFSKGAVDPTLFTRKAGNDILLVQIYVNDIIFASTNPSMCDKFANIMSSKFRMSMMGKMSFFLGLQNSQSPRGIFINESKYAQEIINKYGMLSSDPVGTPMVDKSKLDEDLQGKPVDPIHYHAYADADHTGCQDSRHSTSGNYGFKFNKIPLYYDNKSAIALSGNNVQHSLSNHIDVRYHFIKEQVENRVVELYFVRTEYQLADIFTKALP</sequence>
<dbReference type="Proteomes" id="UP001151760">
    <property type="component" value="Unassembled WGS sequence"/>
</dbReference>
<feature type="domain" description="Reverse transcriptase Ty1/copia-type" evidence="2">
    <location>
        <begin position="101"/>
        <end position="343"/>
    </location>
</feature>
<dbReference type="Pfam" id="PF07727">
    <property type="entry name" value="RVT_2"/>
    <property type="match status" value="1"/>
</dbReference>
<dbReference type="CDD" id="cd09272">
    <property type="entry name" value="RNase_HI_RT_Ty1"/>
    <property type="match status" value="1"/>
</dbReference>
<feature type="compositionally biased region" description="Basic and acidic residues" evidence="1">
    <location>
        <begin position="63"/>
        <end position="83"/>
    </location>
</feature>
<dbReference type="EMBL" id="BQNB010017831">
    <property type="protein sequence ID" value="GJT67689.1"/>
    <property type="molecule type" value="Genomic_DNA"/>
</dbReference>
<reference evidence="3" key="1">
    <citation type="journal article" date="2022" name="Int. J. Mol. Sci.">
        <title>Draft Genome of Tanacetum Coccineum: Genomic Comparison of Closely Related Tanacetum-Family Plants.</title>
        <authorList>
            <person name="Yamashiro T."/>
            <person name="Shiraishi A."/>
            <person name="Nakayama K."/>
            <person name="Satake H."/>
        </authorList>
    </citation>
    <scope>NUCLEOTIDE SEQUENCE</scope>
</reference>
<reference evidence="3" key="2">
    <citation type="submission" date="2022-01" db="EMBL/GenBank/DDBJ databases">
        <authorList>
            <person name="Yamashiro T."/>
            <person name="Shiraishi A."/>
            <person name="Satake H."/>
            <person name="Nakayama K."/>
        </authorList>
    </citation>
    <scope>NUCLEOTIDE SEQUENCE</scope>
</reference>
<feature type="compositionally biased region" description="Polar residues" evidence="1">
    <location>
        <begin position="30"/>
        <end position="57"/>
    </location>
</feature>
<dbReference type="SUPFAM" id="SSF56672">
    <property type="entry name" value="DNA/RNA polymerases"/>
    <property type="match status" value="1"/>
</dbReference>
<dbReference type="InterPro" id="IPR043502">
    <property type="entry name" value="DNA/RNA_pol_sf"/>
</dbReference>
<evidence type="ECO:0000313" key="4">
    <source>
        <dbReference type="Proteomes" id="UP001151760"/>
    </source>
</evidence>
<name>A0ABQ5FWN1_9ASTR</name>
<evidence type="ECO:0000256" key="1">
    <source>
        <dbReference type="SAM" id="MobiDB-lite"/>
    </source>
</evidence>
<evidence type="ECO:0000259" key="2">
    <source>
        <dbReference type="Pfam" id="PF07727"/>
    </source>
</evidence>
<feature type="region of interest" description="Disordered" evidence="1">
    <location>
        <begin position="1"/>
        <end position="90"/>
    </location>
</feature>
<comment type="caution">
    <text evidence="3">The sequence shown here is derived from an EMBL/GenBank/DDBJ whole genome shotgun (WGS) entry which is preliminary data.</text>
</comment>
<protein>
    <submittedName>
        <fullName evidence="3">Retrovirus-related pol polyprotein from transposon TNT 1-94</fullName>
    </submittedName>
</protein>
<dbReference type="PANTHER" id="PTHR11439">
    <property type="entry name" value="GAG-POL-RELATED RETROTRANSPOSON"/>
    <property type="match status" value="1"/>
</dbReference>
<dbReference type="InterPro" id="IPR013103">
    <property type="entry name" value="RVT_2"/>
</dbReference>